<dbReference type="InterPro" id="IPR000182">
    <property type="entry name" value="GNAT_dom"/>
</dbReference>
<gene>
    <name evidence="2" type="ORF">JR050_13140</name>
</gene>
<keyword evidence="3" id="KW-1185">Reference proteome</keyword>
<dbReference type="PROSITE" id="PS51186">
    <property type="entry name" value="GNAT"/>
    <property type="match status" value="1"/>
</dbReference>
<evidence type="ECO:0000313" key="2">
    <source>
        <dbReference type="EMBL" id="MBM6618609.1"/>
    </source>
</evidence>
<organism evidence="2 3">
    <name type="scientific">Bacillus suaedaesalsae</name>
    <dbReference type="NCBI Taxonomy" id="2810349"/>
    <lineage>
        <taxon>Bacteria</taxon>
        <taxon>Bacillati</taxon>
        <taxon>Bacillota</taxon>
        <taxon>Bacilli</taxon>
        <taxon>Bacillales</taxon>
        <taxon>Bacillaceae</taxon>
        <taxon>Bacillus</taxon>
    </lineage>
</organism>
<dbReference type="Gene3D" id="3.40.630.30">
    <property type="match status" value="1"/>
</dbReference>
<name>A0ABS2DJD9_9BACI</name>
<sequence length="153" mass="18127">MVTSRPYEDIDFSFFINCVKDSKDWQEEECHESELHNFMKKYEHVNGVWLIWSDENREIGISYTVEHAQSNGRPWVGTLLIHPQYQRNGYGKTIITQLLHTWADKGEKIAYAAIPIMQHGWISFLTSCGFEQYKIEKEYDKTYLLCIKPLEKE</sequence>
<comment type="caution">
    <text evidence="2">The sequence shown here is derived from an EMBL/GenBank/DDBJ whole genome shotgun (WGS) entry which is preliminary data.</text>
</comment>
<dbReference type="EMBL" id="JAFELM010000031">
    <property type="protein sequence ID" value="MBM6618609.1"/>
    <property type="molecule type" value="Genomic_DNA"/>
</dbReference>
<dbReference type="CDD" id="cd04301">
    <property type="entry name" value="NAT_SF"/>
    <property type="match status" value="1"/>
</dbReference>
<dbReference type="Pfam" id="PF00583">
    <property type="entry name" value="Acetyltransf_1"/>
    <property type="match status" value="1"/>
</dbReference>
<dbReference type="RefSeq" id="WP_204203936.1">
    <property type="nucleotide sequence ID" value="NZ_JAFELM010000031.1"/>
</dbReference>
<accession>A0ABS2DJD9</accession>
<protein>
    <submittedName>
        <fullName evidence="2">GNAT family N-acetyltransferase</fullName>
    </submittedName>
</protein>
<feature type="domain" description="N-acetyltransferase" evidence="1">
    <location>
        <begin position="2"/>
        <end position="151"/>
    </location>
</feature>
<proteinExistence type="predicted"/>
<dbReference type="SUPFAM" id="SSF55729">
    <property type="entry name" value="Acyl-CoA N-acyltransferases (Nat)"/>
    <property type="match status" value="1"/>
</dbReference>
<evidence type="ECO:0000259" key="1">
    <source>
        <dbReference type="PROSITE" id="PS51186"/>
    </source>
</evidence>
<dbReference type="InterPro" id="IPR016181">
    <property type="entry name" value="Acyl_CoA_acyltransferase"/>
</dbReference>
<reference evidence="2 3" key="1">
    <citation type="submission" date="2021-02" db="EMBL/GenBank/DDBJ databases">
        <title>Bacillus sp. RD4P76, an endophyte from a halophyte.</title>
        <authorList>
            <person name="Sun J.-Q."/>
        </authorList>
    </citation>
    <scope>NUCLEOTIDE SEQUENCE [LARGE SCALE GENOMIC DNA]</scope>
    <source>
        <strain evidence="2 3">RD4P76</strain>
    </source>
</reference>
<dbReference type="Proteomes" id="UP001518925">
    <property type="component" value="Unassembled WGS sequence"/>
</dbReference>
<evidence type="ECO:0000313" key="3">
    <source>
        <dbReference type="Proteomes" id="UP001518925"/>
    </source>
</evidence>